<accession>A0A839TKQ5</accession>
<dbReference type="InterPro" id="IPR014710">
    <property type="entry name" value="RmlC-like_jellyroll"/>
</dbReference>
<sequence length="260" mass="29627">MYNFIVSDISYVLERQPDPAWRTGEIRNQTHHILAINKRGRAFYNIEGTHYTIKKGDLLYFPKGLVHSGFSDPEEPWGFIMVAFDLESPSGELGFPPSYSGVNPSSYPHQMIELFQTLGPAWAGKKPGYLLHCRSIIMEILYHMIRTRTFSLPNSPHTPAIENIINLMQENYSRHYSVQELAVMAGLSPSHFRLVFKKVTGQSILDYQNQIKLGKAKDLLLSGECNVTEAALHTGFGNVYYFSRLFKQVMGCNPSDYLRK</sequence>
<evidence type="ECO:0000313" key="5">
    <source>
        <dbReference type="EMBL" id="MBB3125407.1"/>
    </source>
</evidence>
<dbReference type="InterPro" id="IPR037923">
    <property type="entry name" value="HTH-like"/>
</dbReference>
<dbReference type="Proteomes" id="UP000517523">
    <property type="component" value="Unassembled WGS sequence"/>
</dbReference>
<evidence type="ECO:0000256" key="2">
    <source>
        <dbReference type="ARBA" id="ARBA00023125"/>
    </source>
</evidence>
<dbReference type="InterPro" id="IPR003313">
    <property type="entry name" value="AraC-bd"/>
</dbReference>
<dbReference type="GO" id="GO:0043565">
    <property type="term" value="F:sequence-specific DNA binding"/>
    <property type="evidence" value="ECO:0007669"/>
    <property type="project" value="InterPro"/>
</dbReference>
<dbReference type="InterPro" id="IPR018060">
    <property type="entry name" value="HTH_AraC"/>
</dbReference>
<dbReference type="GO" id="GO:0003700">
    <property type="term" value="F:DNA-binding transcription factor activity"/>
    <property type="evidence" value="ECO:0007669"/>
    <property type="project" value="InterPro"/>
</dbReference>
<dbReference type="InterPro" id="IPR009057">
    <property type="entry name" value="Homeodomain-like_sf"/>
</dbReference>
<dbReference type="Gene3D" id="2.60.120.10">
    <property type="entry name" value="Jelly Rolls"/>
    <property type="match status" value="1"/>
</dbReference>
<dbReference type="PROSITE" id="PS00041">
    <property type="entry name" value="HTH_ARAC_FAMILY_1"/>
    <property type="match status" value="1"/>
</dbReference>
<dbReference type="RefSeq" id="WP_183577021.1">
    <property type="nucleotide sequence ID" value="NZ_JACHXJ010000001.1"/>
</dbReference>
<proteinExistence type="predicted"/>
<comment type="caution">
    <text evidence="5">The sequence shown here is derived from an EMBL/GenBank/DDBJ whole genome shotgun (WGS) entry which is preliminary data.</text>
</comment>
<gene>
    <name evidence="5" type="ORF">FHS19_000061</name>
</gene>
<dbReference type="SUPFAM" id="SSF51215">
    <property type="entry name" value="Regulatory protein AraC"/>
    <property type="match status" value="1"/>
</dbReference>
<evidence type="ECO:0000256" key="1">
    <source>
        <dbReference type="ARBA" id="ARBA00023015"/>
    </source>
</evidence>
<keyword evidence="1" id="KW-0805">Transcription regulation</keyword>
<evidence type="ECO:0000313" key="6">
    <source>
        <dbReference type="Proteomes" id="UP000517523"/>
    </source>
</evidence>
<dbReference type="AlphaFoldDB" id="A0A839TKQ5"/>
<reference evidence="5 6" key="1">
    <citation type="submission" date="2020-08" db="EMBL/GenBank/DDBJ databases">
        <title>Genomic Encyclopedia of Type Strains, Phase III (KMG-III): the genomes of soil and plant-associated and newly described type strains.</title>
        <authorList>
            <person name="Whitman W."/>
        </authorList>
    </citation>
    <scope>NUCLEOTIDE SEQUENCE [LARGE SCALE GENOMIC DNA]</scope>
    <source>
        <strain evidence="5 6">CECT 5831</strain>
    </source>
</reference>
<dbReference type="SMART" id="SM00342">
    <property type="entry name" value="HTH_ARAC"/>
    <property type="match status" value="1"/>
</dbReference>
<feature type="domain" description="HTH araC/xylS-type" evidence="4">
    <location>
        <begin position="162"/>
        <end position="260"/>
    </location>
</feature>
<keyword evidence="3" id="KW-0804">Transcription</keyword>
<dbReference type="Pfam" id="PF12833">
    <property type="entry name" value="HTH_18"/>
    <property type="match status" value="1"/>
</dbReference>
<dbReference type="EMBL" id="JACHXJ010000001">
    <property type="protein sequence ID" value="MBB3125407.1"/>
    <property type="molecule type" value="Genomic_DNA"/>
</dbReference>
<dbReference type="InterPro" id="IPR018062">
    <property type="entry name" value="HTH_AraC-typ_CS"/>
</dbReference>
<dbReference type="Pfam" id="PF02311">
    <property type="entry name" value="AraC_binding"/>
    <property type="match status" value="1"/>
</dbReference>
<protein>
    <submittedName>
        <fullName evidence="5">AraC-like DNA-binding protein</fullName>
    </submittedName>
</protein>
<name>A0A839TKQ5_9BACL</name>
<evidence type="ECO:0000256" key="3">
    <source>
        <dbReference type="ARBA" id="ARBA00023163"/>
    </source>
</evidence>
<dbReference type="Gene3D" id="1.10.10.60">
    <property type="entry name" value="Homeodomain-like"/>
    <property type="match status" value="2"/>
</dbReference>
<organism evidence="5 6">
    <name type="scientific">Paenibacillus rhizosphaerae</name>
    <dbReference type="NCBI Taxonomy" id="297318"/>
    <lineage>
        <taxon>Bacteria</taxon>
        <taxon>Bacillati</taxon>
        <taxon>Bacillota</taxon>
        <taxon>Bacilli</taxon>
        <taxon>Bacillales</taxon>
        <taxon>Paenibacillaceae</taxon>
        <taxon>Paenibacillus</taxon>
    </lineage>
</organism>
<dbReference type="PANTHER" id="PTHR43280:SF2">
    <property type="entry name" value="HTH-TYPE TRANSCRIPTIONAL REGULATOR EXSA"/>
    <property type="match status" value="1"/>
</dbReference>
<keyword evidence="2 5" id="KW-0238">DNA-binding</keyword>
<evidence type="ECO:0000259" key="4">
    <source>
        <dbReference type="PROSITE" id="PS01124"/>
    </source>
</evidence>
<dbReference type="PANTHER" id="PTHR43280">
    <property type="entry name" value="ARAC-FAMILY TRANSCRIPTIONAL REGULATOR"/>
    <property type="match status" value="1"/>
</dbReference>
<dbReference type="PROSITE" id="PS01124">
    <property type="entry name" value="HTH_ARAC_FAMILY_2"/>
    <property type="match status" value="1"/>
</dbReference>
<dbReference type="SUPFAM" id="SSF46689">
    <property type="entry name" value="Homeodomain-like"/>
    <property type="match status" value="2"/>
</dbReference>